<sequence>MKNHIFILILLLPFFCERVHGATPPQSQWSGDLEAFSWQGGRLSISTETPLSQASISHDFSWKGNETTWVMQTAFTGAPTGRNGFRWTLFALKGKRKMLSYLITSEENGSVLLLQERSRWVSGVDQNDVSIRSLLRVSLSPAQMAWQELKIVVRYSDSRLNLSLSGGNVAEQKDVEIPDVSDWEIVSTMTLEAFYTKIKRSMLVWDNIEAGGDEVLDADPKIVDMGYDPEESVARLTFTESVDHSSAMAKISDESVAVSLREGAKPEELLLHFSPALLLSHTYTLSIENLRTIKSSKVFNVSFTFSLEDTEAVSSLLLSEFLTKPLPGKAEYIELFNSSHSELPLSSYTLYYNNTAYELPDVKVPARSFVVLYRQGLPAPVHEAISLKRFPTLANTRFSLSLFLEEEVDRVVYGDHIAGKDGQSVERLDILNPHKTLAQWRPTNSPSGGTPGMPPAQQPFEEIAVSDIVINEVLAHPVSGGDEFIELYNRSDKEMDLKDLALEIRTGTELKNIKSFELSDTSYILPASGFIVLTRYKKSVSSFYPQTDPKTLYEKMHLPTLPNTIFSLHLRSQATGQVIDEMLYRRQYLGVSPKPQAGTSLERTSPDASGMEPTSWRAALLSAGKATPGLPNSVLGLPADSDDGKEQAWPKEEVIPFEDILRLVQAYSQNASGTVFSLRGVPVLNIRKEALLLFVEQIKQGENKHHLPSGIYILHIHLDGPEGKHPVRSSLKWLSPFP</sequence>
<organism evidence="2 3">
    <name type="scientific">Porphyromonas canoris</name>
    <dbReference type="NCBI Taxonomy" id="36875"/>
    <lineage>
        <taxon>Bacteria</taxon>
        <taxon>Pseudomonadati</taxon>
        <taxon>Bacteroidota</taxon>
        <taxon>Bacteroidia</taxon>
        <taxon>Bacteroidales</taxon>
        <taxon>Porphyromonadaceae</taxon>
        <taxon>Porphyromonas</taxon>
    </lineage>
</organism>
<protein>
    <recommendedName>
        <fullName evidence="1">LTD domain-containing protein</fullName>
    </recommendedName>
</protein>
<feature type="domain" description="LTD" evidence="1">
    <location>
        <begin position="456"/>
        <end position="586"/>
    </location>
</feature>
<accession>A0ABR4XNW5</accession>
<proteinExistence type="predicted"/>
<dbReference type="InterPro" id="IPR036415">
    <property type="entry name" value="Lamin_tail_dom_sf"/>
</dbReference>
<dbReference type="RefSeq" id="WP_036788227.1">
    <property type="nucleotide sequence ID" value="NZ_JQZV01000001.1"/>
</dbReference>
<evidence type="ECO:0000259" key="1">
    <source>
        <dbReference type="PROSITE" id="PS51841"/>
    </source>
</evidence>
<gene>
    <name evidence="2" type="ORF">HQ43_00305</name>
</gene>
<dbReference type="PROSITE" id="PS51841">
    <property type="entry name" value="LTD"/>
    <property type="match status" value="1"/>
</dbReference>
<evidence type="ECO:0000313" key="2">
    <source>
        <dbReference type="EMBL" id="KGN93619.1"/>
    </source>
</evidence>
<dbReference type="Proteomes" id="UP000030101">
    <property type="component" value="Unassembled WGS sequence"/>
</dbReference>
<dbReference type="InterPro" id="IPR001322">
    <property type="entry name" value="Lamin_tail_dom"/>
</dbReference>
<reference evidence="2 3" key="1">
    <citation type="submission" date="2014-08" db="EMBL/GenBank/DDBJ databases">
        <title>Porphyromonas canoris strain:OH2762 Genome sequencing.</title>
        <authorList>
            <person name="Wallis C."/>
            <person name="Deusch O."/>
            <person name="O'Flynn C."/>
            <person name="Davis I."/>
            <person name="Jospin G."/>
            <person name="Darling A.E."/>
            <person name="Coil D.A."/>
            <person name="Alexiev A."/>
            <person name="Horsfall A."/>
            <person name="Kirkwood N."/>
            <person name="Harris S."/>
            <person name="Eisen J.A."/>
        </authorList>
    </citation>
    <scope>NUCLEOTIDE SEQUENCE [LARGE SCALE GENOMIC DNA]</scope>
    <source>
        <strain evidence="3">COT-108 OH2762</strain>
    </source>
</reference>
<comment type="caution">
    <text evidence="2">The sequence shown here is derived from an EMBL/GenBank/DDBJ whole genome shotgun (WGS) entry which is preliminary data.</text>
</comment>
<dbReference type="Pfam" id="PF00932">
    <property type="entry name" value="LTD"/>
    <property type="match status" value="1"/>
</dbReference>
<evidence type="ECO:0000313" key="3">
    <source>
        <dbReference type="Proteomes" id="UP000030101"/>
    </source>
</evidence>
<keyword evidence="3" id="KW-1185">Reference proteome</keyword>
<name>A0ABR4XNW5_9PORP</name>
<dbReference type="EMBL" id="JQZV01000001">
    <property type="protein sequence ID" value="KGN93619.1"/>
    <property type="molecule type" value="Genomic_DNA"/>
</dbReference>
<dbReference type="SUPFAM" id="SSF74853">
    <property type="entry name" value="Lamin A/C globular tail domain"/>
    <property type="match status" value="1"/>
</dbReference>